<dbReference type="Pfam" id="PF00905">
    <property type="entry name" value="Transpeptidase"/>
    <property type="match status" value="1"/>
</dbReference>
<dbReference type="Gene3D" id="1.10.3810.10">
    <property type="entry name" value="Biosynthetic peptidoglycan transglycosylase-like"/>
    <property type="match status" value="1"/>
</dbReference>
<keyword evidence="9" id="KW-0378">Hydrolase</keyword>
<dbReference type="GO" id="GO:0071555">
    <property type="term" value="P:cell wall organization"/>
    <property type="evidence" value="ECO:0007669"/>
    <property type="project" value="UniProtKB-KW"/>
</dbReference>
<evidence type="ECO:0000256" key="13">
    <source>
        <dbReference type="ARBA" id="ARBA00023268"/>
    </source>
</evidence>
<evidence type="ECO:0000256" key="16">
    <source>
        <dbReference type="ARBA" id="ARBA00049902"/>
    </source>
</evidence>
<dbReference type="GO" id="GO:0005886">
    <property type="term" value="C:plasma membrane"/>
    <property type="evidence" value="ECO:0007669"/>
    <property type="project" value="UniProtKB-SubCell"/>
</dbReference>
<comment type="similarity">
    <text evidence="3">In the N-terminal section; belongs to the glycosyltransferase 51 family.</text>
</comment>
<comment type="similarity">
    <text evidence="2">In the C-terminal section; belongs to the transpeptidase family.</text>
</comment>
<dbReference type="GO" id="GO:0008955">
    <property type="term" value="F:peptidoglycan glycosyltransferase activity"/>
    <property type="evidence" value="ECO:0007669"/>
    <property type="project" value="UniProtKB-EC"/>
</dbReference>
<evidence type="ECO:0000256" key="8">
    <source>
        <dbReference type="ARBA" id="ARBA00022679"/>
    </source>
</evidence>
<evidence type="ECO:0000259" key="18">
    <source>
        <dbReference type="Pfam" id="PF00912"/>
    </source>
</evidence>
<name>A0A1G1VJN8_9BACT</name>
<evidence type="ECO:0000256" key="5">
    <source>
        <dbReference type="ARBA" id="ARBA00022645"/>
    </source>
</evidence>
<dbReference type="NCBIfam" id="TIGR02074">
    <property type="entry name" value="PBP_1a_fam"/>
    <property type="match status" value="1"/>
</dbReference>
<evidence type="ECO:0000256" key="3">
    <source>
        <dbReference type="ARBA" id="ARBA00007739"/>
    </source>
</evidence>
<dbReference type="SUPFAM" id="SSF53955">
    <property type="entry name" value="Lysozyme-like"/>
    <property type="match status" value="1"/>
</dbReference>
<dbReference type="STRING" id="1797589.A2784_01120"/>
<dbReference type="AlphaFoldDB" id="A0A1G1VJN8"/>
<evidence type="ECO:0000256" key="14">
    <source>
        <dbReference type="ARBA" id="ARBA00023316"/>
    </source>
</evidence>
<dbReference type="SUPFAM" id="SSF56601">
    <property type="entry name" value="beta-lactamase/transpeptidase-like"/>
    <property type="match status" value="1"/>
</dbReference>
<evidence type="ECO:0000256" key="1">
    <source>
        <dbReference type="ARBA" id="ARBA00004236"/>
    </source>
</evidence>
<evidence type="ECO:0000256" key="15">
    <source>
        <dbReference type="ARBA" id="ARBA00034000"/>
    </source>
</evidence>
<dbReference type="Pfam" id="PF00912">
    <property type="entry name" value="Transgly"/>
    <property type="match status" value="1"/>
</dbReference>
<dbReference type="GO" id="GO:0008360">
    <property type="term" value="P:regulation of cell shape"/>
    <property type="evidence" value="ECO:0007669"/>
    <property type="project" value="UniProtKB-KW"/>
</dbReference>
<keyword evidence="5" id="KW-0121">Carboxypeptidase</keyword>
<keyword evidence="6" id="KW-0645">Protease</keyword>
<evidence type="ECO:0000259" key="17">
    <source>
        <dbReference type="Pfam" id="PF00905"/>
    </source>
</evidence>
<gene>
    <name evidence="19" type="ORF">A2784_01120</name>
</gene>
<dbReference type="Proteomes" id="UP000177324">
    <property type="component" value="Unassembled WGS sequence"/>
</dbReference>
<evidence type="ECO:0000313" key="19">
    <source>
        <dbReference type="EMBL" id="OGY15556.1"/>
    </source>
</evidence>
<keyword evidence="13" id="KW-0511">Multifunctional enzyme</keyword>
<comment type="caution">
    <text evidence="19">The sequence shown here is derived from an EMBL/GenBank/DDBJ whole genome shotgun (WGS) entry which is preliminary data.</text>
</comment>
<dbReference type="GO" id="GO:0009002">
    <property type="term" value="F:serine-type D-Ala-D-Ala carboxypeptidase activity"/>
    <property type="evidence" value="ECO:0007669"/>
    <property type="project" value="UniProtKB-EC"/>
</dbReference>
<evidence type="ECO:0000256" key="6">
    <source>
        <dbReference type="ARBA" id="ARBA00022670"/>
    </source>
</evidence>
<protein>
    <submittedName>
        <fullName evidence="19">Uncharacterized protein</fullName>
    </submittedName>
</protein>
<feature type="domain" description="Penicillin-binding protein transpeptidase" evidence="17">
    <location>
        <begin position="328"/>
        <end position="614"/>
    </location>
</feature>
<sequence>MWRRQRFSRAWWWRTGALTLLVSVVGSLAVSAVLFAWYAKDLPRPDKIVRREGFATRIFDRNGELLYDVFGDQRRTSVSFDQIPEHLRQATVAIEDKDFYKHQGFDPKGILRAAVNIVFRGKLQGGSTLTQQLVKNVLLTSERRLGRKIKEFILAVQIEKKFNKDEILQMYLNEAPYGGTAWGVESAAETYFGKKVGDLSVVEAAILAGMPQRPSAYSPFGTNPKAYIGRTEQVLRRMREDGYISKLAEEQARSELAKIQFAPQDEGIKAPHFVMYVKDQLEQMFGEALVEGGGLQVVTSLDWPLQEVAQDSVSEEIAKVESVEITNGAALVEDANNGEILAMVGSKDFFAQDYEGQVNVVLSKRQPGSAIKPVTYLAAFRKGFTPASVVMDVRTEFPSGVVGEPDYAPENYDGKYHGPLQLRFALGSSINIPAVKVLAMVGLKDMLQVAYDLGFTTLEPTPELMKRVGLSVTLGGGEVRLLDMVSAYGSVANGGRKIEPVAILRVTDREGKVLFEHKSVEGRRVVSEQEAFLVNHILSDNNARLITFGENSLIHIRGRSIAVKTGTTNDQRDNWTAGWTRDSVVGVWVGNNDNHPMKQVASGVSGAAPIWRRIFLEVLKRRPDQAFSVPAGVTAQLVDTVSGWPAHHGFPARSEYFIDGTLPVDEDPIHPMLAVCKASGKLATEVDIAKGDYEEKEYFVFKETDPLSSDGRNWWQEGIDAWIATQADSRYHPPTEKCDQNEAVLVKVVKPTDKEKVDSNDVEIQIEVVGGGEVEWVKIYVDGAEKEKLTGKAPYKKTLFLETGSHAVGARAKFKNDDKEYEANEIRIGVKVPWDYMPPTPAPSPTPTPTP</sequence>
<proteinExistence type="inferred from homology"/>
<dbReference type="PANTHER" id="PTHR32282:SF11">
    <property type="entry name" value="PENICILLIN-BINDING PROTEIN 1B"/>
    <property type="match status" value="1"/>
</dbReference>
<comment type="subcellular location">
    <subcellularLocation>
        <location evidence="1">Cell membrane</location>
    </subcellularLocation>
</comment>
<keyword evidence="11" id="KW-0573">Peptidoglycan synthesis</keyword>
<reference evidence="19 20" key="1">
    <citation type="journal article" date="2016" name="Nat. Commun.">
        <title>Thousands of microbial genomes shed light on interconnected biogeochemical processes in an aquifer system.</title>
        <authorList>
            <person name="Anantharaman K."/>
            <person name="Brown C.T."/>
            <person name="Hug L.A."/>
            <person name="Sharon I."/>
            <person name="Castelle C.J."/>
            <person name="Probst A.J."/>
            <person name="Thomas B.C."/>
            <person name="Singh A."/>
            <person name="Wilkins M.J."/>
            <person name="Karaoz U."/>
            <person name="Brodie E.L."/>
            <person name="Williams K.H."/>
            <person name="Hubbard S.S."/>
            <person name="Banfield J.F."/>
        </authorList>
    </citation>
    <scope>NUCLEOTIDE SEQUENCE [LARGE SCALE GENOMIC DNA]</scope>
</reference>
<evidence type="ECO:0000256" key="7">
    <source>
        <dbReference type="ARBA" id="ARBA00022676"/>
    </source>
</evidence>
<keyword evidence="10" id="KW-0133">Cell shape</keyword>
<evidence type="ECO:0000256" key="2">
    <source>
        <dbReference type="ARBA" id="ARBA00007090"/>
    </source>
</evidence>
<keyword evidence="4" id="KW-1003">Cell membrane</keyword>
<evidence type="ECO:0000256" key="12">
    <source>
        <dbReference type="ARBA" id="ARBA00023136"/>
    </source>
</evidence>
<evidence type="ECO:0000256" key="10">
    <source>
        <dbReference type="ARBA" id="ARBA00022960"/>
    </source>
</evidence>
<organism evidence="19 20">
    <name type="scientific">Candidatus Chisholmbacteria bacterium RIFCSPHIGHO2_01_FULL_48_12</name>
    <dbReference type="NCBI Taxonomy" id="1797589"/>
    <lineage>
        <taxon>Bacteria</taxon>
        <taxon>Candidatus Chisholmiibacteriota</taxon>
    </lineage>
</organism>
<keyword evidence="12" id="KW-0472">Membrane</keyword>
<dbReference type="GO" id="GO:0008658">
    <property type="term" value="F:penicillin binding"/>
    <property type="evidence" value="ECO:0007669"/>
    <property type="project" value="InterPro"/>
</dbReference>
<dbReference type="EMBL" id="MHCH01000064">
    <property type="protein sequence ID" value="OGY15556.1"/>
    <property type="molecule type" value="Genomic_DNA"/>
</dbReference>
<dbReference type="InterPro" id="IPR050396">
    <property type="entry name" value="Glycosyltr_51/Transpeptidase"/>
</dbReference>
<dbReference type="FunFam" id="1.10.3810.10:FF:000001">
    <property type="entry name" value="Penicillin-binding protein 1A"/>
    <property type="match status" value="1"/>
</dbReference>
<accession>A0A1G1VJN8</accession>
<dbReference type="InterPro" id="IPR001460">
    <property type="entry name" value="PCN-bd_Tpept"/>
</dbReference>
<comment type="catalytic activity">
    <reaction evidence="16">
        <text>[GlcNAc-(1-&gt;4)-Mur2Ac(oyl-L-Ala-gamma-D-Glu-L-Lys-D-Ala-D-Ala)](n)-di-trans,octa-cis-undecaprenyl diphosphate + beta-D-GlcNAc-(1-&gt;4)-Mur2Ac(oyl-L-Ala-gamma-D-Glu-L-Lys-D-Ala-D-Ala)-di-trans,octa-cis-undecaprenyl diphosphate = [GlcNAc-(1-&gt;4)-Mur2Ac(oyl-L-Ala-gamma-D-Glu-L-Lys-D-Ala-D-Ala)](n+1)-di-trans,octa-cis-undecaprenyl diphosphate + di-trans,octa-cis-undecaprenyl diphosphate + H(+)</text>
        <dbReference type="Rhea" id="RHEA:23708"/>
        <dbReference type="Rhea" id="RHEA-COMP:9602"/>
        <dbReference type="Rhea" id="RHEA-COMP:9603"/>
        <dbReference type="ChEBI" id="CHEBI:15378"/>
        <dbReference type="ChEBI" id="CHEBI:58405"/>
        <dbReference type="ChEBI" id="CHEBI:60033"/>
        <dbReference type="ChEBI" id="CHEBI:78435"/>
        <dbReference type="EC" id="2.4.99.28"/>
    </reaction>
</comment>
<keyword evidence="14" id="KW-0961">Cell wall biogenesis/degradation</keyword>
<comment type="catalytic activity">
    <reaction evidence="15">
        <text>Preferential cleavage: (Ac)2-L-Lys-D-Ala-|-D-Ala. Also transpeptidation of peptidyl-alanyl moieties that are N-acyl substituents of D-alanine.</text>
        <dbReference type="EC" id="3.4.16.4"/>
    </reaction>
</comment>
<dbReference type="InterPro" id="IPR036950">
    <property type="entry name" value="PBP_transglycosylase"/>
</dbReference>
<dbReference type="InterPro" id="IPR023346">
    <property type="entry name" value="Lysozyme-like_dom_sf"/>
</dbReference>
<evidence type="ECO:0000256" key="9">
    <source>
        <dbReference type="ARBA" id="ARBA00022801"/>
    </source>
</evidence>
<evidence type="ECO:0000313" key="20">
    <source>
        <dbReference type="Proteomes" id="UP000177324"/>
    </source>
</evidence>
<dbReference type="GO" id="GO:0006508">
    <property type="term" value="P:proteolysis"/>
    <property type="evidence" value="ECO:0007669"/>
    <property type="project" value="UniProtKB-KW"/>
</dbReference>
<keyword evidence="7" id="KW-0328">Glycosyltransferase</keyword>
<dbReference type="PANTHER" id="PTHR32282">
    <property type="entry name" value="BINDING PROTEIN TRANSPEPTIDASE, PUTATIVE-RELATED"/>
    <property type="match status" value="1"/>
</dbReference>
<dbReference type="InterPro" id="IPR012338">
    <property type="entry name" value="Beta-lactam/transpept-like"/>
</dbReference>
<dbReference type="InterPro" id="IPR001264">
    <property type="entry name" value="Glyco_trans_51"/>
</dbReference>
<feature type="domain" description="Glycosyl transferase family 51" evidence="18">
    <location>
        <begin position="66"/>
        <end position="238"/>
    </location>
</feature>
<dbReference type="GO" id="GO:0009252">
    <property type="term" value="P:peptidoglycan biosynthetic process"/>
    <property type="evidence" value="ECO:0007669"/>
    <property type="project" value="UniProtKB-KW"/>
</dbReference>
<evidence type="ECO:0000256" key="11">
    <source>
        <dbReference type="ARBA" id="ARBA00022984"/>
    </source>
</evidence>
<keyword evidence="8" id="KW-0808">Transferase</keyword>
<dbReference type="GO" id="GO:0030288">
    <property type="term" value="C:outer membrane-bounded periplasmic space"/>
    <property type="evidence" value="ECO:0007669"/>
    <property type="project" value="TreeGrafter"/>
</dbReference>
<evidence type="ECO:0000256" key="4">
    <source>
        <dbReference type="ARBA" id="ARBA00022475"/>
    </source>
</evidence>
<dbReference type="Gene3D" id="3.40.710.10">
    <property type="entry name" value="DD-peptidase/beta-lactamase superfamily"/>
    <property type="match status" value="1"/>
</dbReference>